<organism evidence="1">
    <name type="scientific">marine sediment metagenome</name>
    <dbReference type="NCBI Taxonomy" id="412755"/>
    <lineage>
        <taxon>unclassified sequences</taxon>
        <taxon>metagenomes</taxon>
        <taxon>ecological metagenomes</taxon>
    </lineage>
</organism>
<protein>
    <submittedName>
        <fullName evidence="1">Uncharacterized protein</fullName>
    </submittedName>
</protein>
<reference evidence="1" key="1">
    <citation type="journal article" date="2015" name="Nature">
        <title>Complex archaea that bridge the gap between prokaryotes and eukaryotes.</title>
        <authorList>
            <person name="Spang A."/>
            <person name="Saw J.H."/>
            <person name="Jorgensen S.L."/>
            <person name="Zaremba-Niedzwiedzka K."/>
            <person name="Martijn J."/>
            <person name="Lind A.E."/>
            <person name="van Eijk R."/>
            <person name="Schleper C."/>
            <person name="Guy L."/>
            <person name="Ettema T.J."/>
        </authorList>
    </citation>
    <scope>NUCLEOTIDE SEQUENCE</scope>
</reference>
<comment type="caution">
    <text evidence="1">The sequence shown here is derived from an EMBL/GenBank/DDBJ whole genome shotgun (WGS) entry which is preliminary data.</text>
</comment>
<dbReference type="AlphaFoldDB" id="A0A0F8W7D3"/>
<accession>A0A0F8W7D3</accession>
<dbReference type="EMBL" id="LAZR01066958">
    <property type="protein sequence ID" value="KKK52558.1"/>
    <property type="molecule type" value="Genomic_DNA"/>
</dbReference>
<name>A0A0F8W7D3_9ZZZZ</name>
<sequence length="73" mass="8028">MKFEEHFNKMIWTLATAGIIAIVGSAGASLSTALTSIQTVKMLDALELRVSTVEIEVAVQKAIDKERHRDDNN</sequence>
<gene>
    <name evidence="1" type="ORF">LCGC14_3103720</name>
</gene>
<proteinExistence type="predicted"/>
<evidence type="ECO:0000313" key="1">
    <source>
        <dbReference type="EMBL" id="KKK52558.1"/>
    </source>
</evidence>